<feature type="transmembrane region" description="Helical" evidence="8">
    <location>
        <begin position="371"/>
        <end position="392"/>
    </location>
</feature>
<dbReference type="InterPro" id="IPR006668">
    <property type="entry name" value="Mg_transptr_MgtE_intracell_dom"/>
</dbReference>
<keyword evidence="5" id="KW-0460">Magnesium</keyword>
<dbReference type="PANTHER" id="PTHR43773">
    <property type="entry name" value="MAGNESIUM TRANSPORTER MGTE"/>
    <property type="match status" value="1"/>
</dbReference>
<evidence type="ECO:0000256" key="3">
    <source>
        <dbReference type="ARBA" id="ARBA00022448"/>
    </source>
</evidence>
<dbReference type="EMBL" id="UOEC01000016">
    <property type="protein sequence ID" value="VAV86968.1"/>
    <property type="molecule type" value="Genomic_DNA"/>
</dbReference>
<dbReference type="GO" id="GO:0016020">
    <property type="term" value="C:membrane"/>
    <property type="evidence" value="ECO:0007669"/>
    <property type="project" value="UniProtKB-SubCell"/>
</dbReference>
<dbReference type="SUPFAM" id="SSF161093">
    <property type="entry name" value="MgtE membrane domain-like"/>
    <property type="match status" value="1"/>
</dbReference>
<dbReference type="Pfam" id="PF00571">
    <property type="entry name" value="CBS"/>
    <property type="match status" value="1"/>
</dbReference>
<dbReference type="Pfam" id="PF01769">
    <property type="entry name" value="MgtE"/>
    <property type="match status" value="1"/>
</dbReference>
<evidence type="ECO:0000256" key="6">
    <source>
        <dbReference type="ARBA" id="ARBA00022989"/>
    </source>
</evidence>
<dbReference type="Gene3D" id="1.10.357.20">
    <property type="entry name" value="SLC41 divalent cation transporters, integral membrane domain"/>
    <property type="match status" value="1"/>
</dbReference>
<evidence type="ECO:0000256" key="8">
    <source>
        <dbReference type="SAM" id="Phobius"/>
    </source>
</evidence>
<evidence type="ECO:0000256" key="5">
    <source>
        <dbReference type="ARBA" id="ARBA00022842"/>
    </source>
</evidence>
<evidence type="ECO:0000313" key="10">
    <source>
        <dbReference type="EMBL" id="VAV86968.1"/>
    </source>
</evidence>
<keyword evidence="3" id="KW-0813">Transport</keyword>
<feature type="transmembrane region" description="Helical" evidence="8">
    <location>
        <begin position="296"/>
        <end position="316"/>
    </location>
</feature>
<organism evidence="10">
    <name type="scientific">hydrothermal vent metagenome</name>
    <dbReference type="NCBI Taxonomy" id="652676"/>
    <lineage>
        <taxon>unclassified sequences</taxon>
        <taxon>metagenomes</taxon>
        <taxon>ecological metagenomes</taxon>
    </lineage>
</organism>
<dbReference type="InterPro" id="IPR006669">
    <property type="entry name" value="MgtE_transporter"/>
</dbReference>
<dbReference type="InterPro" id="IPR006667">
    <property type="entry name" value="SLC41_membr_dom"/>
</dbReference>
<evidence type="ECO:0000256" key="1">
    <source>
        <dbReference type="ARBA" id="ARBA00004141"/>
    </source>
</evidence>
<dbReference type="Gene3D" id="3.10.580.10">
    <property type="entry name" value="CBS-domain"/>
    <property type="match status" value="1"/>
</dbReference>
<name>A0A3B0RFV9_9ZZZZ</name>
<comment type="similarity">
    <text evidence="2">Belongs to the SLC41A transporter family.</text>
</comment>
<comment type="subcellular location">
    <subcellularLocation>
        <location evidence="1">Membrane</location>
        <topology evidence="1">Multi-pass membrane protein</topology>
    </subcellularLocation>
</comment>
<dbReference type="PROSITE" id="PS51371">
    <property type="entry name" value="CBS"/>
    <property type="match status" value="1"/>
</dbReference>
<dbReference type="AlphaFoldDB" id="A0A3B0RFV9"/>
<evidence type="ECO:0000256" key="2">
    <source>
        <dbReference type="ARBA" id="ARBA00009749"/>
    </source>
</evidence>
<feature type="transmembrane region" description="Helical" evidence="8">
    <location>
        <begin position="398"/>
        <end position="423"/>
    </location>
</feature>
<evidence type="ECO:0000256" key="4">
    <source>
        <dbReference type="ARBA" id="ARBA00022692"/>
    </source>
</evidence>
<dbReference type="Gene3D" id="1.25.60.10">
    <property type="entry name" value="MgtE N-terminal domain-like"/>
    <property type="match status" value="1"/>
</dbReference>
<dbReference type="SUPFAM" id="SSF158791">
    <property type="entry name" value="MgtE N-terminal domain-like"/>
    <property type="match status" value="1"/>
</dbReference>
<dbReference type="GO" id="GO:0015095">
    <property type="term" value="F:magnesium ion transmembrane transporter activity"/>
    <property type="evidence" value="ECO:0007669"/>
    <property type="project" value="InterPro"/>
</dbReference>
<dbReference type="CDD" id="cd04606">
    <property type="entry name" value="CBS_pair_Mg_transporter"/>
    <property type="match status" value="1"/>
</dbReference>
<sequence length="459" mass="50627">MADELQKLITHDDDGALTASFVRAVSSALSDDDQKTARELTRKLHAADLADLIEQLRRSERVDLIDKLGRTFNVESLPELEEEVRDELMEALPNSVIASAVRKLETDDALYLIEDLDEADQEEILKKVPRSDRDALKRALDYPEDTAGRLMQTEFVAVPAFWTVGQTVDFMRNNDDLPQNFYEVYVVDISYHSIGWLPVSHILRQPREVLIEEFMQPHTNIFRVTDSVSDVAYKFEQYNLASAAVIDEDGRLVGTLTIDDMVDVIQDEAEEDILHLGGVGQEEITSSILTTTRSRFGWLLVNLATAIFASWIISLFDASIEQMVALAILMPIVASMGGNAGTQTMTVTVRAIATRDLGAANAARVIGRETAVGVINGVVFATIMGVFSWWWFGSDLLGLVIGVAMIVNMLAAGLAGILIPLALDHYEIDPAISSGVFVTTVTDVVGFFAFLGLAAWWLL</sequence>
<dbReference type="SMART" id="SM00924">
    <property type="entry name" value="MgtE_N"/>
    <property type="match status" value="1"/>
</dbReference>
<evidence type="ECO:0000256" key="7">
    <source>
        <dbReference type="ARBA" id="ARBA00023136"/>
    </source>
</evidence>
<reference evidence="10" key="1">
    <citation type="submission" date="2018-06" db="EMBL/GenBank/DDBJ databases">
        <authorList>
            <person name="Zhirakovskaya E."/>
        </authorList>
    </citation>
    <scope>NUCLEOTIDE SEQUENCE</scope>
</reference>
<protein>
    <submittedName>
        <fullName evidence="10">Mg/Co/Ni transporter MgtE, CBS domain-containing</fullName>
    </submittedName>
</protein>
<gene>
    <name evidence="10" type="ORF">MNBD_ALPHA08-1306</name>
</gene>
<proteinExistence type="inferred from homology"/>
<dbReference type="PANTHER" id="PTHR43773:SF1">
    <property type="entry name" value="MAGNESIUM TRANSPORTER MGTE"/>
    <property type="match status" value="1"/>
</dbReference>
<feature type="transmembrane region" description="Helical" evidence="8">
    <location>
        <begin position="435"/>
        <end position="458"/>
    </location>
</feature>
<evidence type="ECO:0000259" key="9">
    <source>
        <dbReference type="PROSITE" id="PS51371"/>
    </source>
</evidence>
<dbReference type="InterPro" id="IPR046342">
    <property type="entry name" value="CBS_dom_sf"/>
</dbReference>
<feature type="domain" description="CBS" evidence="9">
    <location>
        <begin position="215"/>
        <end position="271"/>
    </location>
</feature>
<dbReference type="SUPFAM" id="SSF54631">
    <property type="entry name" value="CBS-domain pair"/>
    <property type="match status" value="1"/>
</dbReference>
<keyword evidence="4 8" id="KW-0812">Transmembrane</keyword>
<dbReference type="InterPro" id="IPR038076">
    <property type="entry name" value="MgtE_N_sf"/>
</dbReference>
<accession>A0A3B0RFV9</accession>
<dbReference type="InterPro" id="IPR036739">
    <property type="entry name" value="SLC41_membr_dom_sf"/>
</dbReference>
<keyword evidence="6 8" id="KW-1133">Transmembrane helix</keyword>
<dbReference type="NCBIfam" id="TIGR00400">
    <property type="entry name" value="mgtE"/>
    <property type="match status" value="1"/>
</dbReference>
<feature type="transmembrane region" description="Helical" evidence="8">
    <location>
        <begin position="322"/>
        <end position="340"/>
    </location>
</feature>
<keyword evidence="7 8" id="KW-0472">Membrane</keyword>
<dbReference type="Pfam" id="PF03448">
    <property type="entry name" value="MgtE_N"/>
    <property type="match status" value="1"/>
</dbReference>
<dbReference type="InterPro" id="IPR000644">
    <property type="entry name" value="CBS_dom"/>
</dbReference>